<dbReference type="Pfam" id="PF00512">
    <property type="entry name" value="HisKA"/>
    <property type="match status" value="1"/>
</dbReference>
<dbReference type="PROSITE" id="PS50109">
    <property type="entry name" value="HIS_KIN"/>
    <property type="match status" value="1"/>
</dbReference>
<evidence type="ECO:0000256" key="10">
    <source>
        <dbReference type="SAM" id="Phobius"/>
    </source>
</evidence>
<dbReference type="SMART" id="SM00304">
    <property type="entry name" value="HAMP"/>
    <property type="match status" value="2"/>
</dbReference>
<dbReference type="AlphaFoldDB" id="A0A974SQT9"/>
<proteinExistence type="predicted"/>
<dbReference type="PANTHER" id="PTHR43065:SF46">
    <property type="entry name" value="C4-DICARBOXYLATE TRANSPORT SENSOR PROTEIN DCTB"/>
    <property type="match status" value="1"/>
</dbReference>
<protein>
    <recommendedName>
        <fullName evidence="3">histidine kinase</fullName>
        <ecNumber evidence="3">2.7.13.3</ecNumber>
    </recommendedName>
</protein>
<dbReference type="InterPro" id="IPR003660">
    <property type="entry name" value="HAMP_dom"/>
</dbReference>
<dbReference type="Pfam" id="PF02518">
    <property type="entry name" value="HATPase_c"/>
    <property type="match status" value="1"/>
</dbReference>
<sequence>MPKLQSLHAKILFGYSLVGLLFVALVISSLLDFRRLETKINEQQHVADLHDEVRYSRRMEKNYLLYRKNSDLAESIERANNALALIKQLPPQLSDTEIQASASETLERYRELLIEMANADRHGRVSETVTDELLITGSRMLSLGEKLDAEARQLLDDAVAAHHRNLQWTILAAIALAVAAGVLVTRSVVQPLRTIETSLTRVAAGEAGRLDHTSEDREVGSLTDAINRTLTELDERQKAITRSSRLVALGTMLSGVAHELNNPLSNISTSCQILLEEIDDLPADIRHDLLAQIDGEVLRAQRIVGTLLDFARERQYERVETPVRTLVDEVLQLTRNLTPTDATIAIDIPDGLSIDVDRQRFQQVLINLLQNAAGVIGAGGLIRIAARRETRADGAGTLITVEDNGPGIAPENLPRIFDPFFSTKPVGKGTGLGLFIVHEIVGQHGGSVSVDSDAGRGCRFSVHIPDRKKTEK</sequence>
<keyword evidence="14" id="KW-1185">Reference proteome</keyword>
<keyword evidence="6" id="KW-0547">Nucleotide-binding</keyword>
<feature type="domain" description="HAMP" evidence="12">
    <location>
        <begin position="186"/>
        <end position="238"/>
    </location>
</feature>
<evidence type="ECO:0000256" key="9">
    <source>
        <dbReference type="ARBA" id="ARBA00023012"/>
    </source>
</evidence>
<gene>
    <name evidence="13" type="ORF">IWH25_05390</name>
</gene>
<dbReference type="Gene3D" id="6.10.340.10">
    <property type="match status" value="1"/>
</dbReference>
<keyword evidence="7" id="KW-0418">Kinase</keyword>
<reference evidence="13" key="1">
    <citation type="submission" date="2020-11" db="EMBL/GenBank/DDBJ databases">
        <title>Azospira restricta DSM 18626 genome sequence.</title>
        <authorList>
            <person name="Moe W.M."/>
        </authorList>
    </citation>
    <scope>NUCLEOTIDE SEQUENCE</scope>
    <source>
        <strain evidence="13">DSM 18626</strain>
    </source>
</reference>
<dbReference type="Gene3D" id="1.10.287.130">
    <property type="match status" value="1"/>
</dbReference>
<dbReference type="PANTHER" id="PTHR43065">
    <property type="entry name" value="SENSOR HISTIDINE KINASE"/>
    <property type="match status" value="1"/>
</dbReference>
<dbReference type="CDD" id="cd06225">
    <property type="entry name" value="HAMP"/>
    <property type="match status" value="1"/>
</dbReference>
<keyword evidence="10" id="KW-0812">Transmembrane</keyword>
<keyword evidence="10" id="KW-1133">Transmembrane helix</keyword>
<evidence type="ECO:0000313" key="14">
    <source>
        <dbReference type="Proteomes" id="UP000663444"/>
    </source>
</evidence>
<evidence type="ECO:0000256" key="6">
    <source>
        <dbReference type="ARBA" id="ARBA00022741"/>
    </source>
</evidence>
<feature type="transmembrane region" description="Helical" evidence="10">
    <location>
        <begin position="12"/>
        <end position="31"/>
    </location>
</feature>
<keyword evidence="5" id="KW-0808">Transferase</keyword>
<keyword evidence="8" id="KW-0067">ATP-binding</keyword>
<evidence type="ECO:0000256" key="1">
    <source>
        <dbReference type="ARBA" id="ARBA00000085"/>
    </source>
</evidence>
<dbReference type="SMART" id="SM00387">
    <property type="entry name" value="HATPase_c"/>
    <property type="match status" value="1"/>
</dbReference>
<dbReference type="Gene3D" id="3.30.565.10">
    <property type="entry name" value="Histidine kinase-like ATPase, C-terminal domain"/>
    <property type="match status" value="1"/>
</dbReference>
<evidence type="ECO:0000256" key="4">
    <source>
        <dbReference type="ARBA" id="ARBA00022553"/>
    </source>
</evidence>
<keyword evidence="10" id="KW-0472">Membrane</keyword>
<dbReference type="Pfam" id="PF00672">
    <property type="entry name" value="HAMP"/>
    <property type="match status" value="1"/>
</dbReference>
<dbReference type="PRINTS" id="PR00344">
    <property type="entry name" value="BCTRLSENSOR"/>
</dbReference>
<evidence type="ECO:0000259" key="12">
    <source>
        <dbReference type="PROSITE" id="PS50885"/>
    </source>
</evidence>
<dbReference type="InterPro" id="IPR005467">
    <property type="entry name" value="His_kinase_dom"/>
</dbReference>
<name>A0A974SQT9_9RHOO</name>
<evidence type="ECO:0000313" key="13">
    <source>
        <dbReference type="EMBL" id="QRJ64782.1"/>
    </source>
</evidence>
<dbReference type="GO" id="GO:0016020">
    <property type="term" value="C:membrane"/>
    <property type="evidence" value="ECO:0007669"/>
    <property type="project" value="UniProtKB-SubCell"/>
</dbReference>
<dbReference type="PROSITE" id="PS50885">
    <property type="entry name" value="HAMP"/>
    <property type="match status" value="1"/>
</dbReference>
<evidence type="ECO:0000256" key="7">
    <source>
        <dbReference type="ARBA" id="ARBA00022777"/>
    </source>
</evidence>
<keyword evidence="4" id="KW-0597">Phosphoprotein</keyword>
<dbReference type="KEGG" id="ares:IWH25_05390"/>
<organism evidence="13 14">
    <name type="scientific">Azospira restricta</name>
    <dbReference type="NCBI Taxonomy" id="404405"/>
    <lineage>
        <taxon>Bacteria</taxon>
        <taxon>Pseudomonadati</taxon>
        <taxon>Pseudomonadota</taxon>
        <taxon>Betaproteobacteria</taxon>
        <taxon>Rhodocyclales</taxon>
        <taxon>Rhodocyclaceae</taxon>
        <taxon>Azospira</taxon>
    </lineage>
</organism>
<dbReference type="SMART" id="SM00388">
    <property type="entry name" value="HisKA"/>
    <property type="match status" value="1"/>
</dbReference>
<dbReference type="CDD" id="cd00082">
    <property type="entry name" value="HisKA"/>
    <property type="match status" value="1"/>
</dbReference>
<dbReference type="RefSeq" id="WP_203388309.1">
    <property type="nucleotide sequence ID" value="NZ_CP064781.1"/>
</dbReference>
<evidence type="ECO:0000259" key="11">
    <source>
        <dbReference type="PROSITE" id="PS50109"/>
    </source>
</evidence>
<dbReference type="InterPro" id="IPR003661">
    <property type="entry name" value="HisK_dim/P_dom"/>
</dbReference>
<dbReference type="SUPFAM" id="SSF55874">
    <property type="entry name" value="ATPase domain of HSP90 chaperone/DNA topoisomerase II/histidine kinase"/>
    <property type="match status" value="1"/>
</dbReference>
<keyword evidence="9" id="KW-0902">Two-component regulatory system</keyword>
<dbReference type="EMBL" id="CP064781">
    <property type="protein sequence ID" value="QRJ64782.1"/>
    <property type="molecule type" value="Genomic_DNA"/>
</dbReference>
<comment type="catalytic activity">
    <reaction evidence="1">
        <text>ATP + protein L-histidine = ADP + protein N-phospho-L-histidine.</text>
        <dbReference type="EC" id="2.7.13.3"/>
    </reaction>
</comment>
<evidence type="ECO:0000256" key="5">
    <source>
        <dbReference type="ARBA" id="ARBA00022679"/>
    </source>
</evidence>
<dbReference type="InterPro" id="IPR003594">
    <property type="entry name" value="HATPase_dom"/>
</dbReference>
<dbReference type="InterPro" id="IPR036097">
    <property type="entry name" value="HisK_dim/P_sf"/>
</dbReference>
<feature type="domain" description="Histidine kinase" evidence="11">
    <location>
        <begin position="255"/>
        <end position="468"/>
    </location>
</feature>
<dbReference type="Proteomes" id="UP000663444">
    <property type="component" value="Chromosome"/>
</dbReference>
<dbReference type="InterPro" id="IPR004358">
    <property type="entry name" value="Sig_transdc_His_kin-like_C"/>
</dbReference>
<dbReference type="EC" id="2.7.13.3" evidence="3"/>
<evidence type="ECO:0000256" key="2">
    <source>
        <dbReference type="ARBA" id="ARBA00004370"/>
    </source>
</evidence>
<dbReference type="InterPro" id="IPR036890">
    <property type="entry name" value="HATPase_C_sf"/>
</dbReference>
<dbReference type="SUPFAM" id="SSF47384">
    <property type="entry name" value="Homodimeric domain of signal transducing histidine kinase"/>
    <property type="match status" value="1"/>
</dbReference>
<accession>A0A974SQT9</accession>
<dbReference type="GO" id="GO:0000155">
    <property type="term" value="F:phosphorelay sensor kinase activity"/>
    <property type="evidence" value="ECO:0007669"/>
    <property type="project" value="InterPro"/>
</dbReference>
<evidence type="ECO:0000256" key="3">
    <source>
        <dbReference type="ARBA" id="ARBA00012438"/>
    </source>
</evidence>
<dbReference type="GO" id="GO:0005524">
    <property type="term" value="F:ATP binding"/>
    <property type="evidence" value="ECO:0007669"/>
    <property type="project" value="UniProtKB-KW"/>
</dbReference>
<comment type="subcellular location">
    <subcellularLocation>
        <location evidence="2">Membrane</location>
    </subcellularLocation>
</comment>
<evidence type="ECO:0000256" key="8">
    <source>
        <dbReference type="ARBA" id="ARBA00022840"/>
    </source>
</evidence>